<reference evidence="7 8" key="1">
    <citation type="submission" date="2024-01" db="EMBL/GenBank/DDBJ databases">
        <title>Mesobacterium rodlantinim sp. nov., isolated from shallow sea hydrothermal systems off Kueishantao Island.</title>
        <authorList>
            <person name="Su Z."/>
            <person name="Tang K."/>
        </authorList>
    </citation>
    <scope>NUCLEOTIDE SEQUENCE [LARGE SCALE GENOMIC DNA]</scope>
    <source>
        <strain evidence="7 8">TK19101</strain>
    </source>
</reference>
<dbReference type="SUPFAM" id="SSF46626">
    <property type="entry name" value="Cytochrome c"/>
    <property type="match status" value="1"/>
</dbReference>
<keyword evidence="2 4" id="KW-0479">Metal-binding</keyword>
<dbReference type="EMBL" id="JAYLLH010000016">
    <property type="protein sequence ID" value="MEC3862067.1"/>
    <property type="molecule type" value="Genomic_DNA"/>
</dbReference>
<proteinExistence type="predicted"/>
<dbReference type="Proteomes" id="UP001348149">
    <property type="component" value="Unassembled WGS sequence"/>
</dbReference>
<evidence type="ECO:0000313" key="7">
    <source>
        <dbReference type="EMBL" id="MEC3862067.1"/>
    </source>
</evidence>
<evidence type="ECO:0000256" key="2">
    <source>
        <dbReference type="ARBA" id="ARBA00022723"/>
    </source>
</evidence>
<feature type="domain" description="Cytochrome c" evidence="6">
    <location>
        <begin position="18"/>
        <end position="129"/>
    </location>
</feature>
<evidence type="ECO:0000259" key="6">
    <source>
        <dbReference type="PROSITE" id="PS51007"/>
    </source>
</evidence>
<dbReference type="InterPro" id="IPR009056">
    <property type="entry name" value="Cyt_c-like_dom"/>
</dbReference>
<name>A0ABU6HHX2_9RHOB</name>
<feature type="signal peptide" evidence="5">
    <location>
        <begin position="1"/>
        <end position="17"/>
    </location>
</feature>
<dbReference type="Gene3D" id="1.10.760.10">
    <property type="entry name" value="Cytochrome c-like domain"/>
    <property type="match status" value="1"/>
</dbReference>
<dbReference type="InterPro" id="IPR036909">
    <property type="entry name" value="Cyt_c-like_dom_sf"/>
</dbReference>
<accession>A0ABU6HHX2</accession>
<organism evidence="7 8">
    <name type="scientific">Mesobacterium hydrothermale</name>
    <dbReference type="NCBI Taxonomy" id="3111907"/>
    <lineage>
        <taxon>Bacteria</taxon>
        <taxon>Pseudomonadati</taxon>
        <taxon>Pseudomonadota</taxon>
        <taxon>Alphaproteobacteria</taxon>
        <taxon>Rhodobacterales</taxon>
        <taxon>Roseobacteraceae</taxon>
        <taxon>Mesobacterium</taxon>
    </lineage>
</organism>
<dbReference type="Pfam" id="PF00034">
    <property type="entry name" value="Cytochrom_C"/>
    <property type="match status" value="1"/>
</dbReference>
<dbReference type="RefSeq" id="WP_326297803.1">
    <property type="nucleotide sequence ID" value="NZ_JAYLLH010000016.1"/>
</dbReference>
<sequence length="132" mass="14260">MRLALALTLIIASPVLAQDIEDGAALYRKHCATCHGIEARGDGPMAGVLTVQPVNLRELAAQNGGEFPLFRVVKRIDGRDPLVSHGSPMPVYGDFFEGMFDVPMKTASGQPILTSRPVRDLVVYLQSLQDDG</sequence>
<keyword evidence="3 4" id="KW-0408">Iron</keyword>
<protein>
    <submittedName>
        <fullName evidence="7">Cytochrome c</fullName>
    </submittedName>
</protein>
<evidence type="ECO:0000256" key="5">
    <source>
        <dbReference type="SAM" id="SignalP"/>
    </source>
</evidence>
<gene>
    <name evidence="7" type="ORF">VK792_12295</name>
</gene>
<keyword evidence="1 4" id="KW-0349">Heme</keyword>
<evidence type="ECO:0000256" key="3">
    <source>
        <dbReference type="ARBA" id="ARBA00023004"/>
    </source>
</evidence>
<evidence type="ECO:0000256" key="1">
    <source>
        <dbReference type="ARBA" id="ARBA00022617"/>
    </source>
</evidence>
<dbReference type="PROSITE" id="PS51007">
    <property type="entry name" value="CYTC"/>
    <property type="match status" value="1"/>
</dbReference>
<keyword evidence="5" id="KW-0732">Signal</keyword>
<keyword evidence="8" id="KW-1185">Reference proteome</keyword>
<comment type="caution">
    <text evidence="7">The sequence shown here is derived from an EMBL/GenBank/DDBJ whole genome shotgun (WGS) entry which is preliminary data.</text>
</comment>
<feature type="chain" id="PRO_5047259710" evidence="5">
    <location>
        <begin position="18"/>
        <end position="132"/>
    </location>
</feature>
<evidence type="ECO:0000313" key="8">
    <source>
        <dbReference type="Proteomes" id="UP001348149"/>
    </source>
</evidence>
<evidence type="ECO:0000256" key="4">
    <source>
        <dbReference type="PROSITE-ProRule" id="PRU00433"/>
    </source>
</evidence>